<reference evidence="2 3" key="1">
    <citation type="submission" date="2014-02" db="EMBL/GenBank/DDBJ databases">
        <title>Genome sequence of Ureaplasma diversum strain 246.</title>
        <authorList>
            <person name="Sirand-Pugnet P."/>
            <person name="Breton M."/>
            <person name="Dordet-Frisoni E."/>
            <person name="Baranowski E."/>
            <person name="Barre A."/>
            <person name="Couture C."/>
            <person name="Dupuy V."/>
            <person name="Gaurivaud P."/>
            <person name="Jacob D."/>
            <person name="Lemaitre C."/>
            <person name="Manso-Silvan L."/>
            <person name="Nikolski M."/>
            <person name="Nouvel L.-X."/>
            <person name="Poumarat F."/>
            <person name="Tardy F."/>
            <person name="Thebault P."/>
            <person name="Theil S."/>
            <person name="Citti C."/>
            <person name="Thiaucourt F."/>
            <person name="Blanchard A."/>
        </authorList>
    </citation>
    <scope>NUCLEOTIDE SEQUENCE [LARGE SCALE GENOMIC DNA]</scope>
    <source>
        <strain evidence="2 3">NCTC 246</strain>
    </source>
</reference>
<organism evidence="2 3">
    <name type="scientific">Ureaplasma diversum NCTC 246</name>
    <dbReference type="NCBI Taxonomy" id="1188241"/>
    <lineage>
        <taxon>Bacteria</taxon>
        <taxon>Bacillati</taxon>
        <taxon>Mycoplasmatota</taxon>
        <taxon>Mycoplasmoidales</taxon>
        <taxon>Mycoplasmoidaceae</taxon>
        <taxon>Ureaplasma</taxon>
    </lineage>
</organism>
<feature type="compositionally biased region" description="Basic and acidic residues" evidence="1">
    <location>
        <begin position="42"/>
        <end position="59"/>
    </location>
</feature>
<dbReference type="RefSeq" id="WP_038103122.1">
    <property type="nucleotide sequence ID" value="NZ_JFDP01000064.1"/>
</dbReference>
<comment type="caution">
    <text evidence="2">The sequence shown here is derived from an EMBL/GenBank/DDBJ whole genome shotgun (WGS) entry which is preliminary data.</text>
</comment>
<evidence type="ECO:0000313" key="2">
    <source>
        <dbReference type="EMBL" id="KEZ22691.1"/>
    </source>
</evidence>
<feature type="compositionally biased region" description="Low complexity" evidence="1">
    <location>
        <begin position="25"/>
        <end position="37"/>
    </location>
</feature>
<sequence>MRLPPPDKGDKSKETGDSKETVAKPSSPRRNSGSNSGHVHYNPHDYDPEKEKRDNDPIRKAKPSFADGVKEVTAKKVGDKYQFQIKFEEHAIGYNASLIFAKDNQENSEGLFSIDDISVENTDPINLEFPASEVEGKGLTKVYLKTVSYEKEDTDYIDVKLSSENLVVNLPKK</sequence>
<feature type="region of interest" description="Disordered" evidence="1">
    <location>
        <begin position="1"/>
        <end position="66"/>
    </location>
</feature>
<keyword evidence="3" id="KW-1185">Reference proteome</keyword>
<evidence type="ECO:0000256" key="1">
    <source>
        <dbReference type="SAM" id="MobiDB-lite"/>
    </source>
</evidence>
<protein>
    <submittedName>
        <fullName evidence="2">Uncharacterized protein</fullName>
    </submittedName>
</protein>
<name>A0A084EXJ9_9BACT</name>
<feature type="compositionally biased region" description="Basic and acidic residues" evidence="1">
    <location>
        <begin position="1"/>
        <end position="22"/>
    </location>
</feature>
<evidence type="ECO:0000313" key="3">
    <source>
        <dbReference type="Proteomes" id="UP000028537"/>
    </source>
</evidence>
<dbReference type="EMBL" id="JFDP01000064">
    <property type="protein sequence ID" value="KEZ22691.1"/>
    <property type="molecule type" value="Genomic_DNA"/>
</dbReference>
<dbReference type="AlphaFoldDB" id="A0A084EXJ9"/>
<proteinExistence type="predicted"/>
<accession>A0A084EXJ9</accession>
<gene>
    <name evidence="2" type="ORF">UDIV_5290</name>
</gene>
<dbReference type="Proteomes" id="UP000028537">
    <property type="component" value="Unassembled WGS sequence"/>
</dbReference>